<sequence>MKTRPSSESSMDSASSGDSSGDSTYAVRVEEQLLVKGGGFPLPRQTQALGRRRRLFVVAVISLVLSVISLLAVLLITAFVFFNNSDIILGGQQTQVAAGEEVCLPCVQLNSDPVSGKGSSLLDLLDVRKDDESKPTICCARTNVQFAALFKLIIQRQQMIQKLTDILEPAGGHKIAKTGSSSAVSAHLLIQAGTGQGGLQQWKGPDASGLSHVRTGLTFHDNTIYVVTSGMYYVYCQMLYNNRGDDNNEDVPQVVSSYVYRESLIDPVMSGIMLKTRHTRYSQQTDRHTSYVGGLVALHKGDKLYVKVSEPSAVSNDEKGSFFGLFRVGE</sequence>
<evidence type="ECO:0000256" key="1">
    <source>
        <dbReference type="ARBA" id="ARBA00004370"/>
    </source>
</evidence>
<evidence type="ECO:0000256" key="4">
    <source>
        <dbReference type="ARBA" id="ARBA00023136"/>
    </source>
</evidence>
<dbReference type="SUPFAM" id="SSF49842">
    <property type="entry name" value="TNF-like"/>
    <property type="match status" value="1"/>
</dbReference>
<feature type="region of interest" description="Disordered" evidence="5">
    <location>
        <begin position="1"/>
        <end position="23"/>
    </location>
</feature>
<evidence type="ECO:0000259" key="7">
    <source>
        <dbReference type="PROSITE" id="PS50049"/>
    </source>
</evidence>
<keyword evidence="3" id="KW-0202">Cytokine</keyword>
<dbReference type="Gene3D" id="2.60.120.40">
    <property type="match status" value="1"/>
</dbReference>
<dbReference type="Proteomes" id="UP000245119">
    <property type="component" value="Linkage Group LG6"/>
</dbReference>
<dbReference type="EMBL" id="PZQS01000006">
    <property type="protein sequence ID" value="PVD28705.1"/>
    <property type="molecule type" value="Genomic_DNA"/>
</dbReference>
<dbReference type="OMA" id="TICCART"/>
<comment type="subcellular location">
    <subcellularLocation>
        <location evidence="1">Membrane</location>
    </subcellularLocation>
</comment>
<evidence type="ECO:0000256" key="3">
    <source>
        <dbReference type="ARBA" id="ARBA00022514"/>
    </source>
</evidence>
<dbReference type="GO" id="GO:0005615">
    <property type="term" value="C:extracellular space"/>
    <property type="evidence" value="ECO:0007669"/>
    <property type="project" value="UniProtKB-KW"/>
</dbReference>
<reference evidence="8 9" key="1">
    <citation type="submission" date="2018-04" db="EMBL/GenBank/DDBJ databases">
        <title>The genome of golden apple snail Pomacea canaliculata provides insight into stress tolerance and invasive adaptation.</title>
        <authorList>
            <person name="Liu C."/>
            <person name="Liu B."/>
            <person name="Ren Y."/>
            <person name="Zhang Y."/>
            <person name="Wang H."/>
            <person name="Li S."/>
            <person name="Jiang F."/>
            <person name="Yin L."/>
            <person name="Zhang G."/>
            <person name="Qian W."/>
            <person name="Fan W."/>
        </authorList>
    </citation>
    <scope>NUCLEOTIDE SEQUENCE [LARGE SCALE GENOMIC DNA]</scope>
    <source>
        <strain evidence="8">SZHN2017</strain>
        <tissue evidence="8">Muscle</tissue>
    </source>
</reference>
<dbReference type="InterPro" id="IPR006052">
    <property type="entry name" value="TNF_dom"/>
</dbReference>
<comment type="caution">
    <text evidence="8">The sequence shown here is derived from an EMBL/GenBank/DDBJ whole genome shotgun (WGS) entry which is preliminary data.</text>
</comment>
<dbReference type="PROSITE" id="PS50049">
    <property type="entry name" value="THD_2"/>
    <property type="match status" value="1"/>
</dbReference>
<evidence type="ECO:0000256" key="5">
    <source>
        <dbReference type="SAM" id="MobiDB-lite"/>
    </source>
</evidence>
<dbReference type="GO" id="GO:0005125">
    <property type="term" value="F:cytokine activity"/>
    <property type="evidence" value="ECO:0007669"/>
    <property type="project" value="UniProtKB-KW"/>
</dbReference>
<dbReference type="OrthoDB" id="6152797at2759"/>
<accession>A0A2T7P5J8</accession>
<dbReference type="PANTHER" id="PTHR11471">
    <property type="entry name" value="TUMOR NECROSIS FACTOR FAMILY MEMBER"/>
    <property type="match status" value="1"/>
</dbReference>
<dbReference type="GO" id="GO:0005164">
    <property type="term" value="F:tumor necrosis factor receptor binding"/>
    <property type="evidence" value="ECO:0007669"/>
    <property type="project" value="InterPro"/>
</dbReference>
<gene>
    <name evidence="8" type="ORF">C0Q70_11299</name>
</gene>
<dbReference type="InterPro" id="IPR008983">
    <property type="entry name" value="Tumour_necrosis_fac-like_dom"/>
</dbReference>
<dbReference type="AlphaFoldDB" id="A0A2T7P5J8"/>
<organism evidence="8 9">
    <name type="scientific">Pomacea canaliculata</name>
    <name type="common">Golden apple snail</name>
    <dbReference type="NCBI Taxonomy" id="400727"/>
    <lineage>
        <taxon>Eukaryota</taxon>
        <taxon>Metazoa</taxon>
        <taxon>Spiralia</taxon>
        <taxon>Lophotrochozoa</taxon>
        <taxon>Mollusca</taxon>
        <taxon>Gastropoda</taxon>
        <taxon>Caenogastropoda</taxon>
        <taxon>Architaenioglossa</taxon>
        <taxon>Ampullarioidea</taxon>
        <taxon>Ampullariidae</taxon>
        <taxon>Pomacea</taxon>
    </lineage>
</organism>
<evidence type="ECO:0000256" key="2">
    <source>
        <dbReference type="ARBA" id="ARBA00008670"/>
    </source>
</evidence>
<dbReference type="GO" id="GO:0016020">
    <property type="term" value="C:membrane"/>
    <property type="evidence" value="ECO:0007669"/>
    <property type="project" value="UniProtKB-SubCell"/>
</dbReference>
<comment type="similarity">
    <text evidence="2">Belongs to the tumor necrosis factor family.</text>
</comment>
<dbReference type="PANTHER" id="PTHR11471:SF13">
    <property type="entry name" value="TNF FAMILY PROFILE DOMAIN-CONTAINING PROTEIN"/>
    <property type="match status" value="1"/>
</dbReference>
<keyword evidence="9" id="KW-1185">Reference proteome</keyword>
<evidence type="ECO:0000313" key="8">
    <source>
        <dbReference type="EMBL" id="PVD28705.1"/>
    </source>
</evidence>
<keyword evidence="6" id="KW-0812">Transmembrane</keyword>
<feature type="domain" description="THD" evidence="7">
    <location>
        <begin position="184"/>
        <end position="328"/>
    </location>
</feature>
<protein>
    <recommendedName>
        <fullName evidence="7">THD domain-containing protein</fullName>
    </recommendedName>
</protein>
<keyword evidence="6" id="KW-1133">Transmembrane helix</keyword>
<dbReference type="GO" id="GO:0006955">
    <property type="term" value="P:immune response"/>
    <property type="evidence" value="ECO:0007669"/>
    <property type="project" value="InterPro"/>
</dbReference>
<evidence type="ECO:0000256" key="6">
    <source>
        <dbReference type="SAM" id="Phobius"/>
    </source>
</evidence>
<evidence type="ECO:0000313" key="9">
    <source>
        <dbReference type="Proteomes" id="UP000245119"/>
    </source>
</evidence>
<name>A0A2T7P5J8_POMCA</name>
<dbReference type="SMART" id="SM00207">
    <property type="entry name" value="TNF"/>
    <property type="match status" value="1"/>
</dbReference>
<dbReference type="Pfam" id="PF00229">
    <property type="entry name" value="TNF"/>
    <property type="match status" value="1"/>
</dbReference>
<keyword evidence="4 6" id="KW-0472">Membrane</keyword>
<feature type="transmembrane region" description="Helical" evidence="6">
    <location>
        <begin position="55"/>
        <end position="82"/>
    </location>
</feature>
<proteinExistence type="inferred from homology"/>